<sequence length="33" mass="3697">MYRRGGHSISDLSELFSVSPPNVYRTLSRGGEK</sequence>
<dbReference type="RefSeq" id="WP_111738459.1">
    <property type="nucleotide sequence ID" value="NZ_CP065673.1"/>
</dbReference>
<proteinExistence type="predicted"/>
<protein>
    <recommendedName>
        <fullName evidence="3">Resolvase HTH domain-containing protein</fullName>
    </recommendedName>
</protein>
<name>A0A7T2SSN3_SERPL</name>
<dbReference type="Proteomes" id="UP000594967">
    <property type="component" value="Chromosome"/>
</dbReference>
<evidence type="ECO:0008006" key="3">
    <source>
        <dbReference type="Google" id="ProtNLM"/>
    </source>
</evidence>
<evidence type="ECO:0000313" key="2">
    <source>
        <dbReference type="Proteomes" id="UP000594967"/>
    </source>
</evidence>
<reference evidence="1 2" key="1">
    <citation type="submission" date="2020-12" db="EMBL/GenBank/DDBJ databases">
        <title>FDA dAtabase for Regulatory Grade micrObial Sequences (FDA-ARGOS): Supporting development and validation of Infectious Disease Dx tests.</title>
        <authorList>
            <person name="Sproer C."/>
            <person name="Gronow S."/>
            <person name="Severitt S."/>
            <person name="Schroder I."/>
            <person name="Tallon L."/>
            <person name="Sadzewicz L."/>
            <person name="Zhao X."/>
            <person name="Boylan J."/>
            <person name="Ott S."/>
            <person name="Bowen H."/>
            <person name="Vavikolanu K."/>
            <person name="Mehta A."/>
            <person name="Aluvathingal J."/>
            <person name="Nadendla S."/>
            <person name="Lowell S."/>
            <person name="Myers T."/>
            <person name="Yan Y."/>
            <person name="Sichtig H."/>
        </authorList>
    </citation>
    <scope>NUCLEOTIDE SEQUENCE [LARGE SCALE GENOMIC DNA]</scope>
    <source>
        <strain evidence="1 2">FDAARGOS_907</strain>
    </source>
</reference>
<organism evidence="1 2">
    <name type="scientific">Serratia plymuthica</name>
    <dbReference type="NCBI Taxonomy" id="82996"/>
    <lineage>
        <taxon>Bacteria</taxon>
        <taxon>Pseudomonadati</taxon>
        <taxon>Pseudomonadota</taxon>
        <taxon>Gammaproteobacteria</taxon>
        <taxon>Enterobacterales</taxon>
        <taxon>Yersiniaceae</taxon>
        <taxon>Serratia</taxon>
    </lineage>
</organism>
<keyword evidence="2" id="KW-1185">Reference proteome</keyword>
<accession>A0A7T2SSN3</accession>
<dbReference type="EMBL" id="CP065673">
    <property type="protein sequence ID" value="QPS20916.1"/>
    <property type="molecule type" value="Genomic_DNA"/>
</dbReference>
<gene>
    <name evidence="1" type="ORF">I6G64_00305</name>
</gene>
<evidence type="ECO:0000313" key="1">
    <source>
        <dbReference type="EMBL" id="QPS20916.1"/>
    </source>
</evidence>